<feature type="domain" description="Nudix hydrolase" evidence="8">
    <location>
        <begin position="44"/>
        <end position="172"/>
    </location>
</feature>
<evidence type="ECO:0000313" key="10">
    <source>
        <dbReference type="Proteomes" id="UP001168528"/>
    </source>
</evidence>
<evidence type="ECO:0000259" key="8">
    <source>
        <dbReference type="PROSITE" id="PS51462"/>
    </source>
</evidence>
<sequence>MMEKRNGPWTIQSTQNKYKDEFLELCVDQVIKPNGEPGQYATVKLKSGVAILPIDEHGHVYLTKQFRYAIGKDSLEVISGGIEEEGEPLEAARREAREELGIQAKQWIEAGYFHLETSMIKGPVYLYMAKDLQFTDTSQDDTEDVKKVKMSLDEAVQLVMDSKITHGPSCVLLLKAQKMLK</sequence>
<gene>
    <name evidence="9" type="ORF">Q0590_08165</name>
</gene>
<dbReference type="GO" id="GO:0016787">
    <property type="term" value="F:hydrolase activity"/>
    <property type="evidence" value="ECO:0007669"/>
    <property type="project" value="UniProtKB-KW"/>
</dbReference>
<evidence type="ECO:0000256" key="6">
    <source>
        <dbReference type="ARBA" id="ARBA00032162"/>
    </source>
</evidence>
<reference evidence="9" key="1">
    <citation type="submission" date="2023-07" db="EMBL/GenBank/DDBJ databases">
        <title>The genome sequence of Rhodocytophaga aerolata KACC 12507.</title>
        <authorList>
            <person name="Zhang X."/>
        </authorList>
    </citation>
    <scope>NUCLEOTIDE SEQUENCE</scope>
    <source>
        <strain evidence="9">KACC 12507</strain>
    </source>
</reference>
<dbReference type="Pfam" id="PF00293">
    <property type="entry name" value="NUDIX"/>
    <property type="match status" value="1"/>
</dbReference>
<dbReference type="RefSeq" id="WP_302037023.1">
    <property type="nucleotide sequence ID" value="NZ_JAUKPO010000003.1"/>
</dbReference>
<comment type="similarity">
    <text evidence="3">Belongs to the Nudix hydrolase family. NudK subfamily.</text>
</comment>
<organism evidence="9 10">
    <name type="scientific">Rhodocytophaga aerolata</name>
    <dbReference type="NCBI Taxonomy" id="455078"/>
    <lineage>
        <taxon>Bacteria</taxon>
        <taxon>Pseudomonadati</taxon>
        <taxon>Bacteroidota</taxon>
        <taxon>Cytophagia</taxon>
        <taxon>Cytophagales</taxon>
        <taxon>Rhodocytophagaceae</taxon>
        <taxon>Rhodocytophaga</taxon>
    </lineage>
</organism>
<dbReference type="PANTHER" id="PTHR11839:SF18">
    <property type="entry name" value="NUDIX HYDROLASE DOMAIN-CONTAINING PROTEIN"/>
    <property type="match status" value="1"/>
</dbReference>
<comment type="caution">
    <text evidence="9">The sequence shown here is derived from an EMBL/GenBank/DDBJ whole genome shotgun (WGS) entry which is preliminary data.</text>
</comment>
<dbReference type="InterPro" id="IPR000086">
    <property type="entry name" value="NUDIX_hydrolase_dom"/>
</dbReference>
<keyword evidence="10" id="KW-1185">Reference proteome</keyword>
<dbReference type="SUPFAM" id="SSF55811">
    <property type="entry name" value="Nudix"/>
    <property type="match status" value="1"/>
</dbReference>
<evidence type="ECO:0000256" key="2">
    <source>
        <dbReference type="ARBA" id="ARBA00001946"/>
    </source>
</evidence>
<dbReference type="PANTHER" id="PTHR11839">
    <property type="entry name" value="UDP/ADP-SUGAR PYROPHOSPHATASE"/>
    <property type="match status" value="1"/>
</dbReference>
<dbReference type="EMBL" id="JAUKPO010000003">
    <property type="protein sequence ID" value="MDO1446222.1"/>
    <property type="molecule type" value="Genomic_DNA"/>
</dbReference>
<dbReference type="PROSITE" id="PS51462">
    <property type="entry name" value="NUDIX"/>
    <property type="match status" value="1"/>
</dbReference>
<accession>A0ABT8R2A2</accession>
<dbReference type="Proteomes" id="UP001168528">
    <property type="component" value="Unassembled WGS sequence"/>
</dbReference>
<evidence type="ECO:0000256" key="1">
    <source>
        <dbReference type="ARBA" id="ARBA00000847"/>
    </source>
</evidence>
<evidence type="ECO:0000256" key="7">
    <source>
        <dbReference type="ARBA" id="ARBA00032272"/>
    </source>
</evidence>
<evidence type="ECO:0000313" key="9">
    <source>
        <dbReference type="EMBL" id="MDO1446222.1"/>
    </source>
</evidence>
<comment type="cofactor">
    <cofactor evidence="2">
        <name>Mg(2+)</name>
        <dbReference type="ChEBI" id="CHEBI:18420"/>
    </cofactor>
</comment>
<dbReference type="Gene3D" id="3.90.79.10">
    <property type="entry name" value="Nucleoside Triphosphate Pyrophosphohydrolase"/>
    <property type="match status" value="1"/>
</dbReference>
<name>A0ABT8R2A2_9BACT</name>
<evidence type="ECO:0000256" key="5">
    <source>
        <dbReference type="ARBA" id="ARBA00022801"/>
    </source>
</evidence>
<evidence type="ECO:0000256" key="3">
    <source>
        <dbReference type="ARBA" id="ARBA00007275"/>
    </source>
</evidence>
<keyword evidence="5 9" id="KW-0378">Hydrolase</keyword>
<evidence type="ECO:0000256" key="4">
    <source>
        <dbReference type="ARBA" id="ARBA00016377"/>
    </source>
</evidence>
<comment type="catalytic activity">
    <reaction evidence="1">
        <text>GDP-alpha-D-mannose + H2O = alpha-D-mannose 1-phosphate + GMP + 2 H(+)</text>
        <dbReference type="Rhea" id="RHEA:27978"/>
        <dbReference type="ChEBI" id="CHEBI:15377"/>
        <dbReference type="ChEBI" id="CHEBI:15378"/>
        <dbReference type="ChEBI" id="CHEBI:57527"/>
        <dbReference type="ChEBI" id="CHEBI:58115"/>
        <dbReference type="ChEBI" id="CHEBI:58409"/>
    </reaction>
</comment>
<protein>
    <recommendedName>
        <fullName evidence="4">GDP-mannose pyrophosphatase</fullName>
    </recommendedName>
    <alternativeName>
        <fullName evidence="6">GDP-mannose hydrolase</fullName>
    </alternativeName>
    <alternativeName>
        <fullName evidence="7">GDPMK</fullName>
    </alternativeName>
</protein>
<dbReference type="InterPro" id="IPR015797">
    <property type="entry name" value="NUDIX_hydrolase-like_dom_sf"/>
</dbReference>
<proteinExistence type="inferred from homology"/>